<dbReference type="PATRIC" id="fig|1110509.7.peg.876"/>
<organism evidence="1 2">
    <name type="scientific">Methanothrix harundinacea (strain 6Ac)</name>
    <name type="common">Methanosaeta harundinacea</name>
    <dbReference type="NCBI Taxonomy" id="1110509"/>
    <lineage>
        <taxon>Archaea</taxon>
        <taxon>Methanobacteriati</taxon>
        <taxon>Methanobacteriota</taxon>
        <taxon>Stenosarchaea group</taxon>
        <taxon>Methanomicrobia</taxon>
        <taxon>Methanotrichales</taxon>
        <taxon>Methanotrichaceae</taxon>
        <taxon>Methanothrix</taxon>
    </lineage>
</organism>
<dbReference type="RefSeq" id="WP_014586343.1">
    <property type="nucleotide sequence ID" value="NC_017527.1"/>
</dbReference>
<sequence length="393" mass="42530">MKAKLMAILAILLLSGGISIASAEDQAPDVAGAHPATDLGVIGAGGEAISSRADLAYPGEIDWFKFAVETPTAELVISSDMTKALRFVLYDESLEYIDHGEDLLRMTADAGTYLLRVDSILSQTGNYTVSISNVISEAEPNDCITEGNILGPLANTTILSGSIDPLADTDFFLFEIGPDSEGYLKVTSETYEVDEEDEEEYDLWSYSDYLSLVLYGFNESEGRYMPIESGDGEMAADLSAGRYALRAQSGSSDPISGYVITLSLQDLECDDEPNDSPQDALELGVLTGGGELTASGCIIPGDDVDYYLLVLEEAMEVVVETSGDDRGDSYLYLYDDLEEEIDYDDDSGEDSWSRIEEELSAGTYYIKVASFWSGDSFQYTLKVAGTGSEEKGE</sequence>
<dbReference type="KEGG" id="mhi:Mhar_0785"/>
<evidence type="ECO:0000313" key="2">
    <source>
        <dbReference type="Proteomes" id="UP000005877"/>
    </source>
</evidence>
<dbReference type="AlphaFoldDB" id="G7WKX5"/>
<name>G7WKX5_METH6</name>
<dbReference type="GeneID" id="12509954"/>
<dbReference type="EMBL" id="CP003117">
    <property type="protein sequence ID" value="AET64158.1"/>
    <property type="molecule type" value="Genomic_DNA"/>
</dbReference>
<dbReference type="HOGENOM" id="CLU_701337_0_0_2"/>
<proteinExistence type="predicted"/>
<keyword evidence="2" id="KW-1185">Reference proteome</keyword>
<reference evidence="1 2" key="1">
    <citation type="journal article" date="2012" name="PLoS ONE">
        <title>The genome characteristics and predicted function of methyl-group oxidation pathway in the obligate aceticlastic methanogens, Methanosaeta spp.</title>
        <authorList>
            <person name="Zhu J."/>
            <person name="Zheng H."/>
            <person name="Ai G."/>
            <person name="Zhang G."/>
            <person name="Liu D."/>
            <person name="Liu X."/>
            <person name="Dong X."/>
        </authorList>
    </citation>
    <scope>NUCLEOTIDE SEQUENCE [LARGE SCALE GENOMIC DNA]</scope>
    <source>
        <strain evidence="1 2">6Ac</strain>
    </source>
</reference>
<evidence type="ECO:0000313" key="1">
    <source>
        <dbReference type="EMBL" id="AET64158.1"/>
    </source>
</evidence>
<evidence type="ECO:0008006" key="3">
    <source>
        <dbReference type="Google" id="ProtNLM"/>
    </source>
</evidence>
<dbReference type="Proteomes" id="UP000005877">
    <property type="component" value="Chromosome"/>
</dbReference>
<dbReference type="Gene3D" id="2.60.120.380">
    <property type="match status" value="3"/>
</dbReference>
<dbReference type="SUPFAM" id="SSF89260">
    <property type="entry name" value="Collagen-binding domain"/>
    <property type="match status" value="1"/>
</dbReference>
<accession>G7WKX5</accession>
<protein>
    <recommendedName>
        <fullName evidence="3">Peptidase C-terminal archaeal/bacterial domain-containing protein</fullName>
    </recommendedName>
</protein>
<gene>
    <name evidence="1" type="ordered locus">Mhar_0785</name>
</gene>